<keyword evidence="2" id="KW-0732">Signal</keyword>
<evidence type="ECO:0000313" key="3">
    <source>
        <dbReference type="EMBL" id="GGR61055.1"/>
    </source>
</evidence>
<organism evidence="3 4">
    <name type="scientific">Streptomyces aurantiogriseus</name>
    <dbReference type="NCBI Taxonomy" id="66870"/>
    <lineage>
        <taxon>Bacteria</taxon>
        <taxon>Bacillati</taxon>
        <taxon>Actinomycetota</taxon>
        <taxon>Actinomycetes</taxon>
        <taxon>Kitasatosporales</taxon>
        <taxon>Streptomycetaceae</taxon>
        <taxon>Streptomyces</taxon>
    </lineage>
</organism>
<accession>A0A918KZW7</accession>
<dbReference type="EMBL" id="BMSX01000041">
    <property type="protein sequence ID" value="GGR61055.1"/>
    <property type="molecule type" value="Genomic_DNA"/>
</dbReference>
<evidence type="ECO:0000313" key="4">
    <source>
        <dbReference type="Proteomes" id="UP000658320"/>
    </source>
</evidence>
<feature type="signal peptide" evidence="2">
    <location>
        <begin position="1"/>
        <end position="21"/>
    </location>
</feature>
<dbReference type="Proteomes" id="UP000658320">
    <property type="component" value="Unassembled WGS sequence"/>
</dbReference>
<keyword evidence="1" id="KW-0812">Transmembrane</keyword>
<comment type="caution">
    <text evidence="3">The sequence shown here is derived from an EMBL/GenBank/DDBJ whole genome shotgun (WGS) entry which is preliminary data.</text>
</comment>
<keyword evidence="1" id="KW-0472">Membrane</keyword>
<reference evidence="3" key="1">
    <citation type="journal article" date="2014" name="Int. J. Syst. Evol. Microbiol.">
        <title>Complete genome sequence of Corynebacterium casei LMG S-19264T (=DSM 44701T), isolated from a smear-ripened cheese.</title>
        <authorList>
            <consortium name="US DOE Joint Genome Institute (JGI-PGF)"/>
            <person name="Walter F."/>
            <person name="Albersmeier A."/>
            <person name="Kalinowski J."/>
            <person name="Ruckert C."/>
        </authorList>
    </citation>
    <scope>NUCLEOTIDE SEQUENCE</scope>
    <source>
        <strain evidence="3">JCM 4346</strain>
    </source>
</reference>
<name>A0A918KZW7_9ACTN</name>
<feature type="transmembrane region" description="Helical" evidence="1">
    <location>
        <begin position="31"/>
        <end position="50"/>
    </location>
</feature>
<protein>
    <recommendedName>
        <fullName evidence="5">Secreted protein</fullName>
    </recommendedName>
</protein>
<reference evidence="3" key="2">
    <citation type="submission" date="2020-09" db="EMBL/GenBank/DDBJ databases">
        <authorList>
            <person name="Sun Q."/>
            <person name="Ohkuma M."/>
        </authorList>
    </citation>
    <scope>NUCLEOTIDE SEQUENCE</scope>
    <source>
        <strain evidence="3">JCM 4346</strain>
    </source>
</reference>
<gene>
    <name evidence="3" type="ORF">GCM10010251_92180</name>
</gene>
<keyword evidence="1" id="KW-1133">Transmembrane helix</keyword>
<feature type="chain" id="PRO_5036696203" description="Secreted protein" evidence="2">
    <location>
        <begin position="22"/>
        <end position="59"/>
    </location>
</feature>
<sequence>MSFRYLLTVLTAAVLAVTAVAVAPISDPATARGVAIVAGNLAALAALLLYPNHRKDGRG</sequence>
<evidence type="ECO:0008006" key="5">
    <source>
        <dbReference type="Google" id="ProtNLM"/>
    </source>
</evidence>
<dbReference type="RefSeq" id="WP_189944026.1">
    <property type="nucleotide sequence ID" value="NZ_BMSX01000041.1"/>
</dbReference>
<evidence type="ECO:0000256" key="2">
    <source>
        <dbReference type="SAM" id="SignalP"/>
    </source>
</evidence>
<proteinExistence type="predicted"/>
<dbReference type="AlphaFoldDB" id="A0A918KZW7"/>
<evidence type="ECO:0000256" key="1">
    <source>
        <dbReference type="SAM" id="Phobius"/>
    </source>
</evidence>
<keyword evidence="4" id="KW-1185">Reference proteome</keyword>